<gene>
    <name evidence="7" type="ORF">Sdiek1_0298</name>
</gene>
<dbReference type="InterPro" id="IPR036909">
    <property type="entry name" value="Cyt_c-like_dom_sf"/>
</dbReference>
<organism evidence="7 8">
    <name type="scientific">Sulfurospirillum diekertiae</name>
    <dbReference type="NCBI Taxonomy" id="1854492"/>
    <lineage>
        <taxon>Bacteria</taxon>
        <taxon>Pseudomonadati</taxon>
        <taxon>Campylobacterota</taxon>
        <taxon>Epsilonproteobacteria</taxon>
        <taxon>Campylobacterales</taxon>
        <taxon>Sulfurospirillaceae</taxon>
        <taxon>Sulfurospirillum</taxon>
    </lineage>
</organism>
<dbReference type="GO" id="GO:0009055">
    <property type="term" value="F:electron transfer activity"/>
    <property type="evidence" value="ECO:0007669"/>
    <property type="project" value="InterPro"/>
</dbReference>
<dbReference type="EMBL" id="CP021416">
    <property type="protein sequence ID" value="ARU47481.1"/>
    <property type="molecule type" value="Genomic_DNA"/>
</dbReference>
<feature type="signal peptide" evidence="5">
    <location>
        <begin position="1"/>
        <end position="21"/>
    </location>
</feature>
<evidence type="ECO:0000313" key="7">
    <source>
        <dbReference type="EMBL" id="ARU47481.1"/>
    </source>
</evidence>
<keyword evidence="8" id="KW-1185">Reference proteome</keyword>
<dbReference type="AlphaFoldDB" id="A0A1Y0HHA4"/>
<dbReference type="EC" id="1.8.2.2" evidence="7"/>
<evidence type="ECO:0000259" key="6">
    <source>
        <dbReference type="PROSITE" id="PS51007"/>
    </source>
</evidence>
<dbReference type="GO" id="GO:0050338">
    <property type="term" value="F:thiosulfate dehydrogenase activity"/>
    <property type="evidence" value="ECO:0007669"/>
    <property type="project" value="UniProtKB-EC"/>
</dbReference>
<dbReference type="Gene3D" id="1.10.760.10">
    <property type="entry name" value="Cytochrome c-like domain"/>
    <property type="match status" value="2"/>
</dbReference>
<dbReference type="SUPFAM" id="SSF46626">
    <property type="entry name" value="Cytochrome c"/>
    <property type="match status" value="2"/>
</dbReference>
<dbReference type="KEGG" id="suls:Sdiek1_0298"/>
<keyword evidence="1 4" id="KW-0349">Heme</keyword>
<dbReference type="PANTHER" id="PTHR35008">
    <property type="entry name" value="BLL4482 PROTEIN-RELATED"/>
    <property type="match status" value="1"/>
</dbReference>
<evidence type="ECO:0000256" key="5">
    <source>
        <dbReference type="SAM" id="SignalP"/>
    </source>
</evidence>
<dbReference type="OrthoDB" id="9808312at2"/>
<keyword evidence="2 4" id="KW-0479">Metal-binding</keyword>
<evidence type="ECO:0000256" key="2">
    <source>
        <dbReference type="ARBA" id="ARBA00022723"/>
    </source>
</evidence>
<dbReference type="Pfam" id="PF00034">
    <property type="entry name" value="Cytochrom_C"/>
    <property type="match status" value="1"/>
</dbReference>
<name>A0A1Y0HHA4_9BACT</name>
<dbReference type="RefSeq" id="WP_087437570.1">
    <property type="nucleotide sequence ID" value="NZ_CP021416.1"/>
</dbReference>
<feature type="chain" id="PRO_5012327147" evidence="5">
    <location>
        <begin position="22"/>
        <end position="334"/>
    </location>
</feature>
<dbReference type="InterPro" id="IPR051459">
    <property type="entry name" value="Cytochrome_c-type_DH"/>
</dbReference>
<reference evidence="8" key="1">
    <citation type="submission" date="2017-05" db="EMBL/GenBank/DDBJ databases">
        <title>Dechlorination kinetics govern the competition between two new strains of the genus Sulfurospirillum.</title>
        <authorList>
            <person name="Buttet G.F."/>
            <person name="Murray A.M."/>
            <person name="Goris T."/>
            <person name="Burion M."/>
            <person name="Lin B."/>
            <person name="Rolle M."/>
            <person name="Maillard J."/>
        </authorList>
    </citation>
    <scope>NUCLEOTIDE SEQUENCE [LARGE SCALE GENOMIC DNA]</scope>
    <source>
        <strain evidence="8">SL2-1</strain>
    </source>
</reference>
<evidence type="ECO:0000256" key="4">
    <source>
        <dbReference type="PROSITE-ProRule" id="PRU00433"/>
    </source>
</evidence>
<evidence type="ECO:0000313" key="8">
    <source>
        <dbReference type="Proteomes" id="UP000196005"/>
    </source>
</evidence>
<keyword evidence="5" id="KW-0732">Signal</keyword>
<dbReference type="GO" id="GO:0046872">
    <property type="term" value="F:metal ion binding"/>
    <property type="evidence" value="ECO:0007669"/>
    <property type="project" value="UniProtKB-KW"/>
</dbReference>
<keyword evidence="7" id="KW-0560">Oxidoreductase</keyword>
<evidence type="ECO:0000256" key="1">
    <source>
        <dbReference type="ARBA" id="ARBA00022617"/>
    </source>
</evidence>
<proteinExistence type="predicted"/>
<dbReference type="PROSITE" id="PS51007">
    <property type="entry name" value="CYTC"/>
    <property type="match status" value="1"/>
</dbReference>
<dbReference type="Pfam" id="PF21342">
    <property type="entry name" value="SoxA-TsdA_cyt-c"/>
    <property type="match status" value="1"/>
</dbReference>
<dbReference type="InterPro" id="IPR009056">
    <property type="entry name" value="Cyt_c-like_dom"/>
</dbReference>
<accession>A0A1Y0HHA4</accession>
<dbReference type="Proteomes" id="UP000196005">
    <property type="component" value="Chromosome"/>
</dbReference>
<feature type="domain" description="Cytochrome c" evidence="6">
    <location>
        <begin position="190"/>
        <end position="281"/>
    </location>
</feature>
<keyword evidence="3 4" id="KW-0408">Iron</keyword>
<protein>
    <submittedName>
        <fullName evidence="7">Thiosulfate dehydrogenase</fullName>
        <ecNumber evidence="7">1.8.2.2</ecNumber>
    </submittedName>
</protein>
<sequence length="334" mass="36746">MKVDLMLKLALVASCASGLFAFDVGELAKRSDQGFKPAVVKDWQAPDEKTIPNNLFGDYVRYGKALVQETYKYIGPEVADKKMRYAGNNLACNSCHLDAGTKKYSAGFMGVFANFPQYRPRENAIGTIEERINGCMARSMNGKPLPENGKEMKAMVAYMYWLAQGVPIGAKVEGSSLTKVDRKMIMSRAADPIAGEKVYKEMCASCHGDNGQGVKREGKAMGYEFPPLWGKDTYNTGAGMFRLIKAADWIVANMPLGATSDAKILSDAQAYDVAAYINNYDKERPIKANKDKDFPDLKVKAADSDIGPYDDNKTRLQHKVGPYQGIIIPAKKAE</sequence>
<dbReference type="PANTHER" id="PTHR35008:SF9">
    <property type="entry name" value="CYTOCHROME C DOMAIN-CONTAINING PROTEIN"/>
    <property type="match status" value="1"/>
</dbReference>
<dbReference type="GO" id="GO:0020037">
    <property type="term" value="F:heme binding"/>
    <property type="evidence" value="ECO:0007669"/>
    <property type="project" value="InterPro"/>
</dbReference>
<evidence type="ECO:0000256" key="3">
    <source>
        <dbReference type="ARBA" id="ARBA00023004"/>
    </source>
</evidence>